<accession>A0A9P5YNE2</accession>
<dbReference type="Pfam" id="PF10551">
    <property type="entry name" value="MULE"/>
    <property type="match status" value="1"/>
</dbReference>
<dbReference type="OrthoDB" id="3261052at2759"/>
<proteinExistence type="predicted"/>
<evidence type="ECO:0000313" key="3">
    <source>
        <dbReference type="Proteomes" id="UP000807469"/>
    </source>
</evidence>
<dbReference type="EMBL" id="MU155530">
    <property type="protein sequence ID" value="KAF9472489.1"/>
    <property type="molecule type" value="Genomic_DNA"/>
</dbReference>
<gene>
    <name evidence="2" type="ORF">BDN70DRAFT_770254</name>
</gene>
<comment type="caution">
    <text evidence="2">The sequence shown here is derived from an EMBL/GenBank/DDBJ whole genome shotgun (WGS) entry which is preliminary data.</text>
</comment>
<feature type="non-terminal residue" evidence="2">
    <location>
        <position position="1"/>
    </location>
</feature>
<name>A0A9P5YNE2_9AGAR</name>
<feature type="non-terminal residue" evidence="2">
    <location>
        <position position="325"/>
    </location>
</feature>
<protein>
    <recommendedName>
        <fullName evidence="1">MULE transposase domain-containing protein</fullName>
    </recommendedName>
</protein>
<reference evidence="2" key="1">
    <citation type="submission" date="2020-11" db="EMBL/GenBank/DDBJ databases">
        <authorList>
            <consortium name="DOE Joint Genome Institute"/>
            <person name="Ahrendt S."/>
            <person name="Riley R."/>
            <person name="Andreopoulos W."/>
            <person name="Labutti K."/>
            <person name="Pangilinan J."/>
            <person name="Ruiz-Duenas F.J."/>
            <person name="Barrasa J.M."/>
            <person name="Sanchez-Garcia M."/>
            <person name="Camarero S."/>
            <person name="Miyauchi S."/>
            <person name="Serrano A."/>
            <person name="Linde D."/>
            <person name="Babiker R."/>
            <person name="Drula E."/>
            <person name="Ayuso-Fernandez I."/>
            <person name="Pacheco R."/>
            <person name="Padilla G."/>
            <person name="Ferreira P."/>
            <person name="Barriuso J."/>
            <person name="Kellner H."/>
            <person name="Castanera R."/>
            <person name="Alfaro M."/>
            <person name="Ramirez L."/>
            <person name="Pisabarro A.G."/>
            <person name="Kuo A."/>
            <person name="Tritt A."/>
            <person name="Lipzen A."/>
            <person name="He G."/>
            <person name="Yan M."/>
            <person name="Ng V."/>
            <person name="Cullen D."/>
            <person name="Martin F."/>
            <person name="Rosso M.-N."/>
            <person name="Henrissat B."/>
            <person name="Hibbett D."/>
            <person name="Martinez A.T."/>
            <person name="Grigoriev I.V."/>
        </authorList>
    </citation>
    <scope>NUCLEOTIDE SEQUENCE</scope>
    <source>
        <strain evidence="2">CIRM-BRFM 674</strain>
    </source>
</reference>
<evidence type="ECO:0000259" key="1">
    <source>
        <dbReference type="Pfam" id="PF10551"/>
    </source>
</evidence>
<feature type="domain" description="MULE transposase" evidence="1">
    <location>
        <begin position="106"/>
        <end position="156"/>
    </location>
</feature>
<dbReference type="Proteomes" id="UP000807469">
    <property type="component" value="Unassembled WGS sequence"/>
</dbReference>
<dbReference type="InterPro" id="IPR018289">
    <property type="entry name" value="MULE_transposase_dom"/>
</dbReference>
<dbReference type="AlphaFoldDB" id="A0A9P5YNE2"/>
<sequence>PPSNFATGIQHPFAIQSLILWSGQNGVGFDSSYRHKNENRAPVTFITTIDDNAHMIPGPVFVSGDATAETLTTFLVEVKQLVEKMADQLVNKSIQVDISLEKFKKRLLQEAGKIIKSKSGWFPQFFMIDKSRAERLAIQNVFPTSLIRLCQFHVMQAILRWDKEVGNSFEPQVRPRLSLERKHLLLRAVRHLQRCRFEDKWDKAAEEFVESVRRICIGSATSAETIIRYFEANWFIPEWKALWTDIGLPAGILWEKMLSTNNWTERAFKTFDQIFLASRANKSAYRLVLIIANQWFNYYREWRSEQPRFNREEFEKDNQAYEIWS</sequence>
<keyword evidence="3" id="KW-1185">Reference proteome</keyword>
<organism evidence="2 3">
    <name type="scientific">Pholiota conissans</name>
    <dbReference type="NCBI Taxonomy" id="109636"/>
    <lineage>
        <taxon>Eukaryota</taxon>
        <taxon>Fungi</taxon>
        <taxon>Dikarya</taxon>
        <taxon>Basidiomycota</taxon>
        <taxon>Agaricomycotina</taxon>
        <taxon>Agaricomycetes</taxon>
        <taxon>Agaricomycetidae</taxon>
        <taxon>Agaricales</taxon>
        <taxon>Agaricineae</taxon>
        <taxon>Strophariaceae</taxon>
        <taxon>Pholiota</taxon>
    </lineage>
</organism>
<evidence type="ECO:0000313" key="2">
    <source>
        <dbReference type="EMBL" id="KAF9472489.1"/>
    </source>
</evidence>